<keyword evidence="2" id="KW-0472">Membrane</keyword>
<dbReference type="Pfam" id="PF17359">
    <property type="entry name" value="DUF5385"/>
    <property type="match status" value="1"/>
</dbReference>
<dbReference type="KEGG" id="miw:EER00_04020"/>
<dbReference type="InterPro" id="IPR035325">
    <property type="entry name" value="DUF5385"/>
</dbReference>
<keyword evidence="2" id="KW-0812">Transmembrane</keyword>
<name>A0A6P1LND6_MALIO</name>
<evidence type="ECO:0000313" key="3">
    <source>
        <dbReference type="EMBL" id="QHG90032.1"/>
    </source>
</evidence>
<organism evidence="3 4">
    <name type="scientific">Malacoplasma iowae 695</name>
    <dbReference type="NCBI Taxonomy" id="1048830"/>
    <lineage>
        <taxon>Bacteria</taxon>
        <taxon>Bacillati</taxon>
        <taxon>Mycoplasmatota</taxon>
        <taxon>Mycoplasmoidales</taxon>
        <taxon>Mycoplasmoidaceae</taxon>
        <taxon>Malacoplasma</taxon>
    </lineage>
</organism>
<evidence type="ECO:0000313" key="4">
    <source>
        <dbReference type="Proteomes" id="UP000464283"/>
    </source>
</evidence>
<dbReference type="OrthoDB" id="399282at2"/>
<feature type="compositionally biased region" description="Basic and acidic residues" evidence="1">
    <location>
        <begin position="83"/>
        <end position="110"/>
    </location>
</feature>
<evidence type="ECO:0000256" key="1">
    <source>
        <dbReference type="SAM" id="MobiDB-lite"/>
    </source>
</evidence>
<feature type="transmembrane region" description="Helical" evidence="2">
    <location>
        <begin position="6"/>
        <end position="24"/>
    </location>
</feature>
<dbReference type="RefSeq" id="WP_004025192.1">
    <property type="nucleotide sequence ID" value="NZ_AGFP01000040.1"/>
</dbReference>
<dbReference type="Proteomes" id="UP000464283">
    <property type="component" value="Chromosome"/>
</dbReference>
<accession>A0A6P1LND6</accession>
<protein>
    <submittedName>
        <fullName evidence="3">DUF5385 domain-containing protein</fullName>
    </submittedName>
</protein>
<feature type="region of interest" description="Disordered" evidence="1">
    <location>
        <begin position="203"/>
        <end position="237"/>
    </location>
</feature>
<gene>
    <name evidence="3" type="ORF">EER00_04020</name>
</gene>
<feature type="compositionally biased region" description="Basic residues" evidence="1">
    <location>
        <begin position="208"/>
        <end position="222"/>
    </location>
</feature>
<reference evidence="4" key="1">
    <citation type="submission" date="2018-11" db="EMBL/GenBank/DDBJ databases">
        <title>The first complete genome sequence of Mycoplasma iowae strain 695.</title>
        <authorList>
            <person name="Ghanem M."/>
            <person name="El-Gazzar M."/>
        </authorList>
    </citation>
    <scope>NUCLEOTIDE SEQUENCE [LARGE SCALE GENOMIC DNA]</scope>
    <source>
        <strain evidence="4">695</strain>
    </source>
</reference>
<dbReference type="EMBL" id="CP033512">
    <property type="protein sequence ID" value="QHG90032.1"/>
    <property type="molecule type" value="Genomic_DNA"/>
</dbReference>
<sequence length="237" mass="28346">MNNSLFGFLPLLLIGGIVVAFFLYKKKKQKESSSNGPKQRHEGDEVWKAVKDFLRDNEEKGKEIIDTYVAKRLNPDLINRSLPKQEQKKQKEEIKRRKQEKKIENKKLKAEGKKPKIEKERELYVVLFTTRNAKTLKVDKPRAIECEVKYVKINRKENERKIIILGERNYKEEAEWILPIKEAEEAKLKKELERQEKRKQRNIINKLFKNKSSTKKETKKSKDKWEKKEVVQKEKKK</sequence>
<keyword evidence="2" id="KW-1133">Transmembrane helix</keyword>
<dbReference type="AlphaFoldDB" id="A0A6P1LND6"/>
<feature type="compositionally biased region" description="Basic and acidic residues" evidence="1">
    <location>
        <begin position="223"/>
        <end position="237"/>
    </location>
</feature>
<dbReference type="GeneID" id="96866341"/>
<feature type="region of interest" description="Disordered" evidence="1">
    <location>
        <begin position="79"/>
        <end position="110"/>
    </location>
</feature>
<evidence type="ECO:0000256" key="2">
    <source>
        <dbReference type="SAM" id="Phobius"/>
    </source>
</evidence>
<proteinExistence type="predicted"/>